<reference evidence="2 3" key="1">
    <citation type="submission" date="2008-07" db="EMBL/GenBank/DDBJ databases">
        <authorList>
            <person name="Tandeau de Marsac N."/>
            <person name="Ferriera S."/>
            <person name="Johnson J."/>
            <person name="Kravitz S."/>
            <person name="Beeson K."/>
            <person name="Sutton G."/>
            <person name="Rogers Y.-H."/>
            <person name="Friedman R."/>
            <person name="Frazier M."/>
            <person name="Venter J.C."/>
        </authorList>
    </citation>
    <scope>NUCLEOTIDE SEQUENCE [LARGE SCALE GENOMIC DNA]</scope>
    <source>
        <strain evidence="2 3">PCC 7420</strain>
    </source>
</reference>
<evidence type="ECO:0000313" key="3">
    <source>
        <dbReference type="Proteomes" id="UP000003835"/>
    </source>
</evidence>
<name>B4VNB6_9CYAN</name>
<evidence type="ECO:0000313" key="2">
    <source>
        <dbReference type="EMBL" id="EDX76303.1"/>
    </source>
</evidence>
<keyword evidence="3" id="KW-1185">Reference proteome</keyword>
<feature type="region of interest" description="Disordered" evidence="1">
    <location>
        <begin position="1"/>
        <end position="23"/>
    </location>
</feature>
<sequence>MGCKIYPSSPDTNLSDSQSTSVQRQNLYLEQSAVKEL</sequence>
<proteinExistence type="predicted"/>
<organism evidence="2 3">
    <name type="scientific">Coleofasciculus chthonoplastes PCC 7420</name>
    <dbReference type="NCBI Taxonomy" id="118168"/>
    <lineage>
        <taxon>Bacteria</taxon>
        <taxon>Bacillati</taxon>
        <taxon>Cyanobacteriota</taxon>
        <taxon>Cyanophyceae</taxon>
        <taxon>Coleofasciculales</taxon>
        <taxon>Coleofasciculaceae</taxon>
        <taxon>Coleofasciculus</taxon>
    </lineage>
</organism>
<dbReference type="AlphaFoldDB" id="B4VNB6"/>
<protein>
    <submittedName>
        <fullName evidence="2">Uncharacterized protein</fullName>
    </submittedName>
</protein>
<dbReference type="STRING" id="118168.MC7420_4559"/>
<dbReference type="Proteomes" id="UP000003835">
    <property type="component" value="Unassembled WGS sequence"/>
</dbReference>
<feature type="compositionally biased region" description="Polar residues" evidence="1">
    <location>
        <begin position="9"/>
        <end position="23"/>
    </location>
</feature>
<dbReference type="HOGENOM" id="CLU_3342537_0_0_3"/>
<gene>
    <name evidence="2" type="ORF">MC7420_4559</name>
</gene>
<accession>B4VNB6</accession>
<evidence type="ECO:0000256" key="1">
    <source>
        <dbReference type="SAM" id="MobiDB-lite"/>
    </source>
</evidence>
<dbReference type="EMBL" id="DS989846">
    <property type="protein sequence ID" value="EDX76303.1"/>
    <property type="molecule type" value="Genomic_DNA"/>
</dbReference>